<dbReference type="InterPro" id="IPR014001">
    <property type="entry name" value="Helicase_ATP-bd"/>
</dbReference>
<dbReference type="NCBIfam" id="NF004067">
    <property type="entry name" value="PRK05580.1-4"/>
    <property type="match status" value="1"/>
</dbReference>
<evidence type="ECO:0000256" key="6">
    <source>
        <dbReference type="ARBA" id="ARBA00022806"/>
    </source>
</evidence>
<keyword evidence="1 12" id="KW-0639">Primosome</keyword>
<dbReference type="PANTHER" id="PTHR30580:SF0">
    <property type="entry name" value="PRIMOSOMAL PROTEIN N"/>
    <property type="match status" value="1"/>
</dbReference>
<feature type="binding site" evidence="12">
    <location>
        <position position="444"/>
    </location>
    <ligand>
        <name>Zn(2+)</name>
        <dbReference type="ChEBI" id="CHEBI:29105"/>
        <label>1</label>
    </ligand>
</feature>
<dbReference type="PROSITE" id="PS51192">
    <property type="entry name" value="HELICASE_ATP_BIND_1"/>
    <property type="match status" value="1"/>
</dbReference>
<evidence type="ECO:0000256" key="9">
    <source>
        <dbReference type="ARBA" id="ARBA00023125"/>
    </source>
</evidence>
<comment type="function">
    <text evidence="12">Initiates the restart of stalled replication forks, which reloads the replicative helicase on sites other than the origin of replication. Recognizes and binds to abandoned replication forks and remodels them to uncover a helicase loading site. Promotes assembly of the primosome at these replication forks.</text>
</comment>
<dbReference type="GO" id="GO:0006302">
    <property type="term" value="P:double-strand break repair"/>
    <property type="evidence" value="ECO:0007669"/>
    <property type="project" value="InterPro"/>
</dbReference>
<evidence type="ECO:0000259" key="13">
    <source>
        <dbReference type="PROSITE" id="PS51192"/>
    </source>
</evidence>
<keyword evidence="6 12" id="KW-0347">Helicase</keyword>
<dbReference type="Pfam" id="PF00270">
    <property type="entry name" value="DEAD"/>
    <property type="match status" value="1"/>
</dbReference>
<evidence type="ECO:0000256" key="8">
    <source>
        <dbReference type="ARBA" id="ARBA00022840"/>
    </source>
</evidence>
<dbReference type="HOGENOM" id="CLU_013353_3_1_6"/>
<dbReference type="HAMAP" id="MF_00983">
    <property type="entry name" value="PriA"/>
    <property type="match status" value="1"/>
</dbReference>
<dbReference type="Pfam" id="PF18319">
    <property type="entry name" value="Zn_ribbon_PriA"/>
    <property type="match status" value="1"/>
</dbReference>
<evidence type="ECO:0000256" key="1">
    <source>
        <dbReference type="ARBA" id="ARBA00022515"/>
    </source>
</evidence>
<dbReference type="RefSeq" id="WP_009019493.1">
    <property type="nucleotide sequence ID" value="NZ_DS999411.1"/>
</dbReference>
<dbReference type="Pfam" id="PF17764">
    <property type="entry name" value="PriA_3primeBD"/>
    <property type="match status" value="1"/>
</dbReference>
<dbReference type="CDD" id="cd17929">
    <property type="entry name" value="DEXHc_priA"/>
    <property type="match status" value="1"/>
</dbReference>
<keyword evidence="7 12" id="KW-0862">Zinc</keyword>
<dbReference type="Proteomes" id="UP000004699">
    <property type="component" value="Unassembled WGS sequence"/>
</dbReference>
<comment type="similarity">
    <text evidence="12">Belongs to the helicase family. PriA subfamily.</text>
</comment>
<dbReference type="InterPro" id="IPR041222">
    <property type="entry name" value="PriA_3primeBD"/>
</dbReference>
<feature type="binding site" evidence="12">
    <location>
        <position position="441"/>
    </location>
    <ligand>
        <name>Zn(2+)</name>
        <dbReference type="ChEBI" id="CHEBI:29105"/>
        <label>1</label>
    </ligand>
</feature>
<dbReference type="EMBL" id="DS999411">
    <property type="protein sequence ID" value="EED34745.1"/>
    <property type="molecule type" value="Genomic_DNA"/>
</dbReference>
<dbReference type="InterPro" id="IPR027417">
    <property type="entry name" value="P-loop_NTPase"/>
</dbReference>
<dbReference type="GO" id="GO:0005524">
    <property type="term" value="F:ATP binding"/>
    <property type="evidence" value="ECO:0007669"/>
    <property type="project" value="UniProtKB-UniRule"/>
</dbReference>
<accession>B8KUT0</accession>
<evidence type="ECO:0000256" key="5">
    <source>
        <dbReference type="ARBA" id="ARBA00022801"/>
    </source>
</evidence>
<dbReference type="GO" id="GO:0006310">
    <property type="term" value="P:DNA recombination"/>
    <property type="evidence" value="ECO:0007669"/>
    <property type="project" value="InterPro"/>
</dbReference>
<keyword evidence="4 12" id="KW-0547">Nucleotide-binding</keyword>
<evidence type="ECO:0000256" key="10">
    <source>
        <dbReference type="ARBA" id="ARBA00023235"/>
    </source>
</evidence>
<dbReference type="InterPro" id="IPR011545">
    <property type="entry name" value="DEAD/DEAH_box_helicase_dom"/>
</dbReference>
<dbReference type="Gene3D" id="3.40.1440.60">
    <property type="entry name" value="PriA, 3(prime) DNA-binding domain"/>
    <property type="match status" value="1"/>
</dbReference>
<keyword evidence="5 12" id="KW-0378">Hydrolase</keyword>
<dbReference type="GO" id="GO:0003677">
    <property type="term" value="F:DNA binding"/>
    <property type="evidence" value="ECO:0007669"/>
    <property type="project" value="UniProtKB-UniRule"/>
</dbReference>
<dbReference type="GO" id="GO:0006270">
    <property type="term" value="P:DNA replication initiation"/>
    <property type="evidence" value="ECO:0007669"/>
    <property type="project" value="TreeGrafter"/>
</dbReference>
<dbReference type="InterPro" id="IPR041236">
    <property type="entry name" value="PriA_C"/>
</dbReference>
<evidence type="ECO:0000256" key="4">
    <source>
        <dbReference type="ARBA" id="ARBA00022741"/>
    </source>
</evidence>
<feature type="binding site" evidence="12">
    <location>
        <position position="453"/>
    </location>
    <ligand>
        <name>Zn(2+)</name>
        <dbReference type="ChEBI" id="CHEBI:29105"/>
        <label>2</label>
    </ligand>
</feature>
<dbReference type="Gene3D" id="3.40.50.300">
    <property type="entry name" value="P-loop containing nucleotide triphosphate hydrolases"/>
    <property type="match status" value="2"/>
</dbReference>
<sequence length="733" mass="79575">MAGHEPPASRPIVACAVQTPLRRAFDYLIPHNIDPGAVMPGNRVQVPFGRRQVVALILHRVDVSTVDPMKLKPITAVLDEQPLLDPLHQQLMRWVSDYYLHPIGEVYPLALSPCERRGEPPASMGEPGLKLTLRGQGLPENALKRSPRQAQLLALLQAEAQPLSALRDAGISTGIVRQLIAKDLAVRCQIDGNPAWNAGPPLPPSSEQQEAISAIRDTLGGYRCHLLDGITGSGKTEVYLQAIASCIAGSRQALLLLPEIGLTPQMLARFKERFDAPIVVLHSGLSDGERDRGWSAARAGKAAIVIGTRSAVFVPLARPGLIIVDEEHDAGYSQQDGLRYSARDVAVKRGHLADCTVVLGSATPSIESLDNVNRGRYQLLRLRQRAGGASLPSARAIDVRGLALRGGLSTEMLDTVRQTLDRGEQALLFVHRRGFAAGLQCHDCGWVAQCRHCDAGLAVHRHPIRLRCHHCGWNRDLPGHCQHCGGSRLASTGVGTEQSEAVLAAQFPGTALYRVDSDTMTGKGSRDAFHSAVRDPAPAIMIGTQMLTKGHHFPRVTLVGVVDADNLLFNPDFRGEERLLQLLYQVAGRAGRGDHPGQVLLQTRHPEHPIIARALREEYGVMAAEIIEQRYQRGLPPVGAMAVMRCDSTSLDQGIGFLQQVKREMNTTASTLIGPLPAAMARRAGRFRSQLIVMADTRRALALAMNTLVAVAEALPRPSGLNWFVDIDPIETL</sequence>
<keyword evidence="2 12" id="KW-0235">DNA replication</keyword>
<feature type="binding site" evidence="12">
    <location>
        <position position="481"/>
    </location>
    <ligand>
        <name>Zn(2+)</name>
        <dbReference type="ChEBI" id="CHEBI:29105"/>
        <label>1</label>
    </ligand>
</feature>
<dbReference type="GO" id="GO:0008270">
    <property type="term" value="F:zinc ion binding"/>
    <property type="evidence" value="ECO:0007669"/>
    <property type="project" value="UniProtKB-UniRule"/>
</dbReference>
<reference evidence="15" key="1">
    <citation type="journal article" date="2013" name="BMC Microbiol.">
        <title>Taxonomy and evolution of bacteriochlorophyll a-containing members of the OM60/NOR5 clade of marine gammaproteobacteria: description of Luminiphilus syltensis gen. nov., sp. nov., reclassification of Haliea rubra as Pseudohaliea rubra gen. nov., comb. nov., and emendation of Chromatocurvus halotolerans.</title>
        <authorList>
            <person name="Spring S."/>
            <person name="Riedel T."/>
            <person name="Sproer C."/>
            <person name="Yan S."/>
            <person name="Harder J."/>
            <person name="Fuchs B.M."/>
        </authorList>
    </citation>
    <scope>NUCLEOTIDE SEQUENCE [LARGE SCALE GENOMIC DNA]</scope>
    <source>
        <strain evidence="15">NOR51-B</strain>
    </source>
</reference>
<dbReference type="AlphaFoldDB" id="B8KUT0"/>
<keyword evidence="8 12" id="KW-0067">ATP-binding</keyword>
<dbReference type="GO" id="GO:0006269">
    <property type="term" value="P:DNA replication, synthesis of primer"/>
    <property type="evidence" value="ECO:0007669"/>
    <property type="project" value="UniProtKB-KW"/>
</dbReference>
<evidence type="ECO:0000256" key="11">
    <source>
        <dbReference type="ARBA" id="ARBA00048988"/>
    </source>
</evidence>
<gene>
    <name evidence="12" type="primary">priA</name>
    <name evidence="14" type="ORF">NOR51B_684</name>
</gene>
<name>B8KUT0_9GAMM</name>
<evidence type="ECO:0000256" key="7">
    <source>
        <dbReference type="ARBA" id="ARBA00022833"/>
    </source>
</evidence>
<evidence type="ECO:0000313" key="15">
    <source>
        <dbReference type="Proteomes" id="UP000004699"/>
    </source>
</evidence>
<dbReference type="Pfam" id="PF18074">
    <property type="entry name" value="PriA_C"/>
    <property type="match status" value="1"/>
</dbReference>
<feature type="domain" description="Helicase ATP-binding" evidence="13">
    <location>
        <begin position="216"/>
        <end position="382"/>
    </location>
</feature>
<evidence type="ECO:0000313" key="14">
    <source>
        <dbReference type="EMBL" id="EED34745.1"/>
    </source>
</evidence>
<dbReference type="InterPro" id="IPR040498">
    <property type="entry name" value="PriA_CRR"/>
</dbReference>
<comment type="catalytic activity">
    <reaction evidence="12">
        <text>Couples ATP hydrolysis with the unwinding of duplex DNA by translocating in the 3'-5' direction.</text>
        <dbReference type="EC" id="5.6.2.4"/>
    </reaction>
</comment>
<dbReference type="InterPro" id="IPR005259">
    <property type="entry name" value="PriA"/>
</dbReference>
<evidence type="ECO:0000256" key="2">
    <source>
        <dbReference type="ARBA" id="ARBA00022705"/>
    </source>
</evidence>
<dbReference type="eggNOG" id="COG1198">
    <property type="taxonomic scope" value="Bacteria"/>
</dbReference>
<keyword evidence="10 12" id="KW-0413">Isomerase</keyword>
<dbReference type="OrthoDB" id="9759544at2"/>
<dbReference type="InterPro" id="IPR042115">
    <property type="entry name" value="PriA_3primeBD_sf"/>
</dbReference>
<proteinExistence type="inferred from homology"/>
<dbReference type="FunFam" id="3.40.1440.60:FF:000001">
    <property type="entry name" value="Primosomal protein N"/>
    <property type="match status" value="1"/>
</dbReference>
<organism evidence="14 15">
    <name type="scientific">Luminiphilus syltensis NOR5-1B</name>
    <dbReference type="NCBI Taxonomy" id="565045"/>
    <lineage>
        <taxon>Bacteria</taxon>
        <taxon>Pseudomonadati</taxon>
        <taxon>Pseudomonadota</taxon>
        <taxon>Gammaproteobacteria</taxon>
        <taxon>Cellvibrionales</taxon>
        <taxon>Halieaceae</taxon>
        <taxon>Luminiphilus</taxon>
    </lineage>
</organism>
<keyword evidence="15" id="KW-1185">Reference proteome</keyword>
<dbReference type="STRING" id="565045.NOR51B_684"/>
<feature type="binding site" evidence="12">
    <location>
        <position position="484"/>
    </location>
    <ligand>
        <name>Zn(2+)</name>
        <dbReference type="ChEBI" id="CHEBI:29105"/>
        <label>1</label>
    </ligand>
</feature>
<protein>
    <recommendedName>
        <fullName evidence="12">Replication restart protein PriA</fullName>
    </recommendedName>
    <alternativeName>
        <fullName evidence="12">ATP-dependent DNA helicase PriA</fullName>
        <ecNumber evidence="12">5.6.2.4</ecNumber>
    </alternativeName>
    <alternativeName>
        <fullName evidence="12">DNA 3'-5' helicase PriA</fullName>
    </alternativeName>
</protein>
<dbReference type="SMART" id="SM00487">
    <property type="entry name" value="DEXDc"/>
    <property type="match status" value="1"/>
</dbReference>
<evidence type="ECO:0000256" key="3">
    <source>
        <dbReference type="ARBA" id="ARBA00022723"/>
    </source>
</evidence>
<comment type="catalytic activity">
    <reaction evidence="11 12">
        <text>ATP + H2O = ADP + phosphate + H(+)</text>
        <dbReference type="Rhea" id="RHEA:13065"/>
        <dbReference type="ChEBI" id="CHEBI:15377"/>
        <dbReference type="ChEBI" id="CHEBI:15378"/>
        <dbReference type="ChEBI" id="CHEBI:30616"/>
        <dbReference type="ChEBI" id="CHEBI:43474"/>
        <dbReference type="ChEBI" id="CHEBI:456216"/>
        <dbReference type="EC" id="5.6.2.4"/>
    </reaction>
</comment>
<feature type="binding site" evidence="12">
    <location>
        <position position="471"/>
    </location>
    <ligand>
        <name>Zn(2+)</name>
        <dbReference type="ChEBI" id="CHEBI:29105"/>
        <label>2</label>
    </ligand>
</feature>
<dbReference type="NCBIfam" id="TIGR00595">
    <property type="entry name" value="priA"/>
    <property type="match status" value="1"/>
</dbReference>
<dbReference type="FunFam" id="3.40.50.300:FF:000489">
    <property type="entry name" value="Primosome assembly protein PriA"/>
    <property type="match status" value="1"/>
</dbReference>
<dbReference type="GO" id="GO:0043138">
    <property type="term" value="F:3'-5' DNA helicase activity"/>
    <property type="evidence" value="ECO:0007669"/>
    <property type="project" value="UniProtKB-EC"/>
</dbReference>
<comment type="subunit">
    <text evidence="12">Component of the replication restart primosome.</text>
</comment>
<dbReference type="GO" id="GO:0016887">
    <property type="term" value="F:ATP hydrolysis activity"/>
    <property type="evidence" value="ECO:0007669"/>
    <property type="project" value="RHEA"/>
</dbReference>
<dbReference type="PANTHER" id="PTHR30580">
    <property type="entry name" value="PRIMOSOMAL PROTEIN N"/>
    <property type="match status" value="1"/>
</dbReference>
<evidence type="ECO:0000256" key="12">
    <source>
        <dbReference type="HAMAP-Rule" id="MF_00983"/>
    </source>
</evidence>
<dbReference type="GO" id="GO:1990077">
    <property type="term" value="C:primosome complex"/>
    <property type="evidence" value="ECO:0007669"/>
    <property type="project" value="UniProtKB-UniRule"/>
</dbReference>
<comment type="cofactor">
    <cofactor evidence="12">
        <name>Zn(2+)</name>
        <dbReference type="ChEBI" id="CHEBI:29105"/>
    </cofactor>
    <text evidence="12">Binds 2 zinc ions per subunit.</text>
</comment>
<feature type="binding site" evidence="12">
    <location>
        <position position="468"/>
    </location>
    <ligand>
        <name>Zn(2+)</name>
        <dbReference type="ChEBI" id="CHEBI:29105"/>
        <label>2</label>
    </ligand>
</feature>
<feature type="binding site" evidence="12">
    <location>
        <position position="450"/>
    </location>
    <ligand>
        <name>Zn(2+)</name>
        <dbReference type="ChEBI" id="CHEBI:29105"/>
        <label>2</label>
    </ligand>
</feature>
<dbReference type="SUPFAM" id="SSF52540">
    <property type="entry name" value="P-loop containing nucleoside triphosphate hydrolases"/>
    <property type="match status" value="2"/>
</dbReference>
<keyword evidence="3 12" id="KW-0479">Metal-binding</keyword>
<keyword evidence="9 12" id="KW-0238">DNA-binding</keyword>
<dbReference type="EC" id="5.6.2.4" evidence="12"/>